<dbReference type="SUPFAM" id="SSF50104">
    <property type="entry name" value="Translation proteins SH3-like domain"/>
    <property type="match status" value="1"/>
</dbReference>
<dbReference type="InterPro" id="IPR057264">
    <property type="entry name" value="Ribosomal_uL24_C"/>
</dbReference>
<feature type="domain" description="Large ribosomal subunit protein uL24 C-terminal" evidence="6">
    <location>
        <begin position="43"/>
        <end position="106"/>
    </location>
</feature>
<comment type="similarity">
    <text evidence="1">Belongs to the universal ribosomal protein uL24 family.</text>
</comment>
<evidence type="ECO:0000259" key="6">
    <source>
        <dbReference type="Pfam" id="PF17136"/>
    </source>
</evidence>
<dbReference type="Gene3D" id="2.30.30.30">
    <property type="match status" value="1"/>
</dbReference>
<evidence type="ECO:0000313" key="7">
    <source>
        <dbReference type="EMBL" id="UTC24287.1"/>
    </source>
</evidence>
<dbReference type="Proteomes" id="UP001055955">
    <property type="component" value="Chromosome"/>
</dbReference>
<dbReference type="InterPro" id="IPR014722">
    <property type="entry name" value="Rib_uL2_dom2"/>
</dbReference>
<dbReference type="InterPro" id="IPR003256">
    <property type="entry name" value="Ribosomal_uL24"/>
</dbReference>
<evidence type="ECO:0000256" key="3">
    <source>
        <dbReference type="ARBA" id="ARBA00023274"/>
    </source>
</evidence>
<dbReference type="InterPro" id="IPR008991">
    <property type="entry name" value="Translation_prot_SH3-like_sf"/>
</dbReference>
<evidence type="ECO:0000256" key="5">
    <source>
        <dbReference type="ARBA" id="ARBA00035478"/>
    </source>
</evidence>
<evidence type="ECO:0000256" key="2">
    <source>
        <dbReference type="ARBA" id="ARBA00022980"/>
    </source>
</evidence>
<dbReference type="EMBL" id="CP092900">
    <property type="protein sequence ID" value="UTC24287.1"/>
    <property type="molecule type" value="Genomic_DNA"/>
</dbReference>
<dbReference type="PANTHER" id="PTHR12903">
    <property type="entry name" value="MITOCHONDRIAL RIBOSOMAL PROTEIN L24"/>
    <property type="match status" value="1"/>
</dbReference>
<dbReference type="NCBIfam" id="TIGR01079">
    <property type="entry name" value="rplX_bact"/>
    <property type="match status" value="1"/>
</dbReference>
<keyword evidence="8" id="KW-1185">Reference proteome</keyword>
<evidence type="ECO:0000256" key="4">
    <source>
        <dbReference type="ARBA" id="ARBA00035206"/>
    </source>
</evidence>
<dbReference type="GO" id="GO:0005840">
    <property type="term" value="C:ribosome"/>
    <property type="evidence" value="ECO:0007669"/>
    <property type="project" value="UniProtKB-KW"/>
</dbReference>
<dbReference type="Pfam" id="PF17136">
    <property type="entry name" value="ribosomal_L24"/>
    <property type="match status" value="1"/>
</dbReference>
<protein>
    <recommendedName>
        <fullName evidence="4">Large ribosomal subunit protein uL24</fullName>
    </recommendedName>
    <alternativeName>
        <fullName evidence="5">50S ribosomal protein L24</fullName>
    </alternativeName>
</protein>
<evidence type="ECO:0000313" key="8">
    <source>
        <dbReference type="Proteomes" id="UP001055955"/>
    </source>
</evidence>
<keyword evidence="2 7" id="KW-0689">Ribosomal protein</keyword>
<accession>A0ABY5DJX5</accession>
<keyword evidence="3" id="KW-0687">Ribonucleoprotein</keyword>
<proteinExistence type="inferred from homology"/>
<evidence type="ECO:0000256" key="1">
    <source>
        <dbReference type="ARBA" id="ARBA00010618"/>
    </source>
</evidence>
<organism evidence="7 8">
    <name type="scientific">Candidatus Comchoanobacter bicostacola</name>
    <dbReference type="NCBI Taxonomy" id="2919598"/>
    <lineage>
        <taxon>Bacteria</taxon>
        <taxon>Pseudomonadati</taxon>
        <taxon>Pseudomonadota</taxon>
        <taxon>Gammaproteobacteria</taxon>
        <taxon>Candidatus Comchoanobacterales</taxon>
        <taxon>Candidatus Comchoanobacteraceae</taxon>
        <taxon>Candidatus Comchoanobacter</taxon>
    </lineage>
</organism>
<gene>
    <name evidence="7" type="primary">rplX</name>
    <name evidence="7" type="ORF">MMH89_03490</name>
</gene>
<name>A0ABY5DJX5_9GAMM</name>
<reference evidence="7 8" key="1">
    <citation type="journal article" date="2022" name="Nat. Microbiol.">
        <title>The microbiome of a bacterivorous marine choanoflagellate contains a resource-demanding obligate bacterial associate.</title>
        <authorList>
            <person name="Needham D.M."/>
            <person name="Poirier C."/>
            <person name="Bachy C."/>
            <person name="George E.E."/>
            <person name="Wilken S."/>
            <person name="Yung C.C.M."/>
            <person name="Limardo A.J."/>
            <person name="Morando M."/>
            <person name="Sudek L."/>
            <person name="Malmstrom R.R."/>
            <person name="Keeling P.J."/>
            <person name="Santoro A.E."/>
            <person name="Worden A.Z."/>
        </authorList>
    </citation>
    <scope>NUCLEOTIDE SEQUENCE [LARGE SCALE GENOMIC DNA]</scope>
    <source>
        <strain evidence="7 8">Comchoano-1</strain>
    </source>
</reference>
<dbReference type="RefSeq" id="WP_258568071.1">
    <property type="nucleotide sequence ID" value="NZ_CP092900.1"/>
</dbReference>
<sequence>MSKKFKLNDHVLVTIGRSKGVDGPIIAIKKVKDSVKVKVKSANMQTHFVKANPQENQAGERKKVEGFIDISNVAHYDVKENKRFKTGFRENDSGKKVRYNKLTDKEVS</sequence>